<evidence type="ECO:0000256" key="11">
    <source>
        <dbReference type="ARBA" id="ARBA00023014"/>
    </source>
</evidence>
<evidence type="ECO:0000256" key="10">
    <source>
        <dbReference type="ARBA" id="ARBA00023004"/>
    </source>
</evidence>
<evidence type="ECO:0000313" key="16">
    <source>
        <dbReference type="EMBL" id="SNT39927.1"/>
    </source>
</evidence>
<organism evidence="16 17">
    <name type="scientific">Streptosporangium subroseum</name>
    <dbReference type="NCBI Taxonomy" id="106412"/>
    <lineage>
        <taxon>Bacteria</taxon>
        <taxon>Bacillati</taxon>
        <taxon>Actinomycetota</taxon>
        <taxon>Actinomycetes</taxon>
        <taxon>Streptosporangiales</taxon>
        <taxon>Streptosporangiaceae</taxon>
        <taxon>Streptosporangium</taxon>
    </lineage>
</organism>
<dbReference type="InterPro" id="IPR017927">
    <property type="entry name" value="FAD-bd_FR_type"/>
</dbReference>
<dbReference type="Gene3D" id="2.40.30.10">
    <property type="entry name" value="Translation factors"/>
    <property type="match status" value="1"/>
</dbReference>
<dbReference type="SUPFAM" id="SSF52343">
    <property type="entry name" value="Ferredoxin reductase-like, C-terminal NADP-linked domain"/>
    <property type="match status" value="1"/>
</dbReference>
<keyword evidence="10" id="KW-0408">Iron</keyword>
<keyword evidence="17" id="KW-1185">Reference proteome</keyword>
<dbReference type="PANTHER" id="PTHR47354:SF8">
    <property type="entry name" value="1,2-PHENYLACETYL-COA EPOXIDASE, SUBUNIT E"/>
    <property type="match status" value="1"/>
</dbReference>
<feature type="transmembrane region" description="Helical" evidence="14">
    <location>
        <begin position="27"/>
        <end position="46"/>
    </location>
</feature>
<feature type="transmembrane region" description="Helical" evidence="14">
    <location>
        <begin position="143"/>
        <end position="164"/>
    </location>
</feature>
<dbReference type="GO" id="GO:0050660">
    <property type="term" value="F:flavin adenine dinucleotide binding"/>
    <property type="evidence" value="ECO:0007669"/>
    <property type="project" value="TreeGrafter"/>
</dbReference>
<dbReference type="PANTHER" id="PTHR47354">
    <property type="entry name" value="NADH OXIDOREDUCTASE HCR"/>
    <property type="match status" value="1"/>
</dbReference>
<dbReference type="PRINTS" id="PR00410">
    <property type="entry name" value="PHEHYDRXLASE"/>
</dbReference>
<dbReference type="Gene3D" id="3.40.50.80">
    <property type="entry name" value="Nucleotide-binding domain of ferredoxin-NADP reductase (FNR) module"/>
    <property type="match status" value="1"/>
</dbReference>
<dbReference type="InterPro" id="IPR050415">
    <property type="entry name" value="MRET"/>
</dbReference>
<evidence type="ECO:0000256" key="6">
    <source>
        <dbReference type="ARBA" id="ARBA00022723"/>
    </source>
</evidence>
<evidence type="ECO:0000256" key="5">
    <source>
        <dbReference type="ARBA" id="ARBA00022714"/>
    </source>
</evidence>
<dbReference type="Proteomes" id="UP000198282">
    <property type="component" value="Unassembled WGS sequence"/>
</dbReference>
<evidence type="ECO:0000256" key="2">
    <source>
        <dbReference type="ARBA" id="ARBA00004141"/>
    </source>
</evidence>
<feature type="transmembrane region" description="Helical" evidence="14">
    <location>
        <begin position="102"/>
        <end position="123"/>
    </location>
</feature>
<keyword evidence="9" id="KW-0560">Oxidoreductase</keyword>
<keyword evidence="3" id="KW-0285">Flavoprotein</keyword>
<comment type="cofactor">
    <cofactor evidence="1">
        <name>FAD</name>
        <dbReference type="ChEBI" id="CHEBI:57692"/>
    </cofactor>
</comment>
<feature type="compositionally biased region" description="Low complexity" evidence="13">
    <location>
        <begin position="12"/>
        <end position="23"/>
    </location>
</feature>
<evidence type="ECO:0000256" key="4">
    <source>
        <dbReference type="ARBA" id="ARBA00022692"/>
    </source>
</evidence>
<comment type="subcellular location">
    <subcellularLocation>
        <location evidence="2">Membrane</location>
        <topology evidence="2">Multi-pass membrane protein</topology>
    </subcellularLocation>
</comment>
<dbReference type="GO" id="GO:0046872">
    <property type="term" value="F:metal ion binding"/>
    <property type="evidence" value="ECO:0007669"/>
    <property type="project" value="UniProtKB-KW"/>
</dbReference>
<dbReference type="Pfam" id="PF00175">
    <property type="entry name" value="NAD_binding_1"/>
    <property type="match status" value="1"/>
</dbReference>
<dbReference type="Pfam" id="PF08022">
    <property type="entry name" value="FAD_binding_8"/>
    <property type="match status" value="1"/>
</dbReference>
<evidence type="ECO:0000259" key="15">
    <source>
        <dbReference type="PROSITE" id="PS51384"/>
    </source>
</evidence>
<protein>
    <submittedName>
        <fullName evidence="16">Predicted ferric reductase</fullName>
    </submittedName>
</protein>
<dbReference type="GO" id="GO:0016491">
    <property type="term" value="F:oxidoreductase activity"/>
    <property type="evidence" value="ECO:0007669"/>
    <property type="project" value="UniProtKB-KW"/>
</dbReference>
<feature type="region of interest" description="Disordered" evidence="13">
    <location>
        <begin position="1"/>
        <end position="23"/>
    </location>
</feature>
<evidence type="ECO:0000256" key="12">
    <source>
        <dbReference type="ARBA" id="ARBA00023136"/>
    </source>
</evidence>
<dbReference type="InterPro" id="IPR039261">
    <property type="entry name" value="FNR_nucleotide-bd"/>
</dbReference>
<keyword evidence="11" id="KW-0411">Iron-sulfur</keyword>
<dbReference type="SFLD" id="SFLDG01168">
    <property type="entry name" value="Ferric_reductase_subgroup_(FRE"/>
    <property type="match status" value="1"/>
</dbReference>
<evidence type="ECO:0000256" key="9">
    <source>
        <dbReference type="ARBA" id="ARBA00023002"/>
    </source>
</evidence>
<evidence type="ECO:0000256" key="13">
    <source>
        <dbReference type="SAM" id="MobiDB-lite"/>
    </source>
</evidence>
<evidence type="ECO:0000256" key="7">
    <source>
        <dbReference type="ARBA" id="ARBA00022827"/>
    </source>
</evidence>
<feature type="domain" description="FAD-binding FR-type" evidence="15">
    <location>
        <begin position="231"/>
        <end position="331"/>
    </location>
</feature>
<feature type="transmembrane region" description="Helical" evidence="14">
    <location>
        <begin position="206"/>
        <end position="225"/>
    </location>
</feature>
<dbReference type="InterPro" id="IPR001433">
    <property type="entry name" value="OxRdtase_FAD/NAD-bd"/>
</dbReference>
<sequence>MSTTFAGGAVSGAHRGAPPRGARAHPAAVLPVITAGAFAVLGMWWVNTPSVSGLDDWLIGAGRITGLLAGYAIVVLLALMARIPALERGVGSDKLARWHSMGGRYVVGLSVAHMLLIIWGYAVADATDVVSETVTLNLSYPDVLQATVAVLLLVGVGIVSARAIRPRLRYETWFHLHFYTYLATWLAFGHQLSTGNEFVGSPVVQAIWYALYIGVAVVLVWYRFLTPVRQAFRHRLVVSRVVQEGAGVVSIHISGRRLDRLRAEPGQFFRWRFLTRNLWWSPNPYSLSAAPRPDELRITVKDLGDQSRELARVRPGTKVFAEGPYGAFTSGRRRGRKVLLIAGGVGITPLRALFESIPAAPGDLTLLYRARTPEDLVFRTELESISIRRRATLLYCVGPRSRIGDPFTSRALTELVPGISDHEVYVCGPSSMTGSVISALRTAGVPNRRIHHESFEF</sequence>
<keyword evidence="4 14" id="KW-0812">Transmembrane</keyword>
<keyword evidence="6" id="KW-0479">Metal-binding</keyword>
<keyword evidence="8 14" id="KW-1133">Transmembrane helix</keyword>
<dbReference type="AlphaFoldDB" id="A0A239MAC8"/>
<evidence type="ECO:0000313" key="17">
    <source>
        <dbReference type="Proteomes" id="UP000198282"/>
    </source>
</evidence>
<gene>
    <name evidence="16" type="ORF">SAMN05216276_103961</name>
</gene>
<proteinExistence type="predicted"/>
<evidence type="ECO:0000256" key="8">
    <source>
        <dbReference type="ARBA" id="ARBA00022989"/>
    </source>
</evidence>
<dbReference type="InterPro" id="IPR013112">
    <property type="entry name" value="FAD-bd_8"/>
</dbReference>
<evidence type="ECO:0000256" key="3">
    <source>
        <dbReference type="ARBA" id="ARBA00022630"/>
    </source>
</evidence>
<keyword evidence="12 14" id="KW-0472">Membrane</keyword>
<dbReference type="SFLD" id="SFLDS00052">
    <property type="entry name" value="Ferric_Reductase_Domain"/>
    <property type="match status" value="1"/>
</dbReference>
<dbReference type="Pfam" id="PF01794">
    <property type="entry name" value="Ferric_reduct"/>
    <property type="match status" value="1"/>
</dbReference>
<accession>A0A239MAC8</accession>
<dbReference type="InterPro" id="IPR017938">
    <property type="entry name" value="Riboflavin_synthase-like_b-brl"/>
</dbReference>
<reference evidence="16 17" key="1">
    <citation type="submission" date="2017-06" db="EMBL/GenBank/DDBJ databases">
        <authorList>
            <person name="Kim H.J."/>
            <person name="Triplett B.A."/>
        </authorList>
    </citation>
    <scope>NUCLEOTIDE SEQUENCE [LARGE SCALE GENOMIC DNA]</scope>
    <source>
        <strain evidence="16 17">CGMCC 4.2132</strain>
    </source>
</reference>
<dbReference type="GO" id="GO:0051537">
    <property type="term" value="F:2 iron, 2 sulfur cluster binding"/>
    <property type="evidence" value="ECO:0007669"/>
    <property type="project" value="UniProtKB-KW"/>
</dbReference>
<keyword evidence="7" id="KW-0274">FAD</keyword>
<dbReference type="EMBL" id="FZOD01000039">
    <property type="protein sequence ID" value="SNT39927.1"/>
    <property type="molecule type" value="Genomic_DNA"/>
</dbReference>
<dbReference type="RefSeq" id="WP_218825568.1">
    <property type="nucleotide sequence ID" value="NZ_FZOD01000039.1"/>
</dbReference>
<evidence type="ECO:0000256" key="14">
    <source>
        <dbReference type="SAM" id="Phobius"/>
    </source>
</evidence>
<dbReference type="PROSITE" id="PS51384">
    <property type="entry name" value="FAD_FR"/>
    <property type="match status" value="1"/>
</dbReference>
<evidence type="ECO:0000256" key="1">
    <source>
        <dbReference type="ARBA" id="ARBA00001974"/>
    </source>
</evidence>
<dbReference type="InterPro" id="IPR013130">
    <property type="entry name" value="Fe3_Rdtase_TM_dom"/>
</dbReference>
<feature type="transmembrane region" description="Helical" evidence="14">
    <location>
        <begin position="58"/>
        <end position="81"/>
    </location>
</feature>
<keyword evidence="5" id="KW-0001">2Fe-2S</keyword>
<dbReference type="SUPFAM" id="SSF63380">
    <property type="entry name" value="Riboflavin synthase domain-like"/>
    <property type="match status" value="1"/>
</dbReference>
<name>A0A239MAC8_9ACTN</name>
<dbReference type="GO" id="GO:0016020">
    <property type="term" value="C:membrane"/>
    <property type="evidence" value="ECO:0007669"/>
    <property type="project" value="UniProtKB-SubCell"/>
</dbReference>
<feature type="transmembrane region" description="Helical" evidence="14">
    <location>
        <begin position="176"/>
        <end position="194"/>
    </location>
</feature>
<dbReference type="CDD" id="cd06198">
    <property type="entry name" value="FNR_like_3"/>
    <property type="match status" value="1"/>
</dbReference>